<dbReference type="HAMAP" id="MF_00221">
    <property type="entry name" value="NRAMP"/>
    <property type="match status" value="1"/>
</dbReference>
<dbReference type="EMBL" id="LUXM01000016">
    <property type="protein sequence ID" value="KZU97718.1"/>
    <property type="molecule type" value="Genomic_DNA"/>
</dbReference>
<evidence type="ECO:0000256" key="2">
    <source>
        <dbReference type="ARBA" id="ARBA00022448"/>
    </source>
</evidence>
<dbReference type="PATRIC" id="fig|1590.166.peg.1543"/>
<keyword evidence="6" id="KW-0769">Symport</keyword>
<dbReference type="InterPro" id="IPR001046">
    <property type="entry name" value="NRAMP_fam"/>
</dbReference>
<proteinExistence type="inferred from homology"/>
<evidence type="ECO:0000256" key="5">
    <source>
        <dbReference type="ARBA" id="ARBA00023136"/>
    </source>
</evidence>
<comment type="similarity">
    <text evidence="6">Belongs to the NRAMP family.</text>
</comment>
<dbReference type="GO" id="GO:0046872">
    <property type="term" value="F:metal ion binding"/>
    <property type="evidence" value="ECO:0007669"/>
    <property type="project" value="UniProtKB-UniRule"/>
</dbReference>
<dbReference type="GO" id="GO:0005384">
    <property type="term" value="F:manganese ion transmembrane transporter activity"/>
    <property type="evidence" value="ECO:0007669"/>
    <property type="project" value="TreeGrafter"/>
</dbReference>
<dbReference type="Pfam" id="PF01566">
    <property type="entry name" value="Nramp"/>
    <property type="match status" value="1"/>
</dbReference>
<keyword evidence="4 6" id="KW-1133">Transmembrane helix</keyword>
<dbReference type="GO" id="GO:0015086">
    <property type="term" value="F:cadmium ion transmembrane transporter activity"/>
    <property type="evidence" value="ECO:0007669"/>
    <property type="project" value="TreeGrafter"/>
</dbReference>
<protein>
    <recommendedName>
        <fullName evidence="6">Divalent metal cation transporter MntH</fullName>
    </recommendedName>
</protein>
<dbReference type="AlphaFoldDB" id="A0A0R2GGP0"/>
<dbReference type="NCBIfam" id="NF037982">
    <property type="entry name" value="Nramp_1"/>
    <property type="match status" value="1"/>
</dbReference>
<dbReference type="GO" id="GO:0034755">
    <property type="term" value="P:iron ion transmembrane transport"/>
    <property type="evidence" value="ECO:0007669"/>
    <property type="project" value="TreeGrafter"/>
</dbReference>
<gene>
    <name evidence="6" type="primary">mntH</name>
    <name evidence="7" type="ORF">Lp19_0560</name>
</gene>
<evidence type="ECO:0000256" key="6">
    <source>
        <dbReference type="HAMAP-Rule" id="MF_00221"/>
    </source>
</evidence>
<keyword evidence="3 6" id="KW-0812">Transmembrane</keyword>
<comment type="function">
    <text evidence="6">H(+)-stimulated, divalent metal cation uptake system.</text>
</comment>
<feature type="transmembrane region" description="Helical" evidence="6">
    <location>
        <begin position="72"/>
        <end position="95"/>
    </location>
</feature>
<comment type="caution">
    <text evidence="6">Lacks conserved residue(s) required for the propagation of feature annotation.</text>
</comment>
<keyword evidence="2 6" id="KW-0813">Transport</keyword>
<feature type="transmembrane region" description="Helical" evidence="6">
    <location>
        <begin position="320"/>
        <end position="345"/>
    </location>
</feature>
<dbReference type="Proteomes" id="UP000076882">
    <property type="component" value="Unassembled WGS sequence"/>
</dbReference>
<feature type="transmembrane region" description="Helical" evidence="6">
    <location>
        <begin position="415"/>
        <end position="434"/>
    </location>
</feature>
<dbReference type="GO" id="GO:0015293">
    <property type="term" value="F:symporter activity"/>
    <property type="evidence" value="ECO:0007669"/>
    <property type="project" value="UniProtKB-UniRule"/>
</dbReference>
<evidence type="ECO:0000256" key="1">
    <source>
        <dbReference type="ARBA" id="ARBA00004141"/>
    </source>
</evidence>
<feature type="transmembrane region" description="Helical" evidence="6">
    <location>
        <begin position="177"/>
        <end position="197"/>
    </location>
</feature>
<dbReference type="RefSeq" id="WP_057704826.1">
    <property type="nucleotide sequence ID" value="NZ_CAXLKQ010000031.1"/>
</dbReference>
<feature type="transmembrane region" description="Helical" evidence="6">
    <location>
        <begin position="280"/>
        <end position="300"/>
    </location>
</feature>
<organism evidence="7 8">
    <name type="scientific">Lactiplantibacillus plantarum</name>
    <name type="common">Lactobacillus plantarum</name>
    <dbReference type="NCBI Taxonomy" id="1590"/>
    <lineage>
        <taxon>Bacteria</taxon>
        <taxon>Bacillati</taxon>
        <taxon>Bacillota</taxon>
        <taxon>Bacilli</taxon>
        <taxon>Lactobacillales</taxon>
        <taxon>Lactobacillaceae</taxon>
        <taxon>Lactiplantibacillus</taxon>
    </lineage>
</organism>
<sequence length="530" mass="57212">MSKEEKGSVKKHKLIEYANGPSLEEINGTIEVPKNMSFWKTLFAYSGPGALVAVGYMDPGNWSTSITGGQNFQYLLMSVILMSSLIAMLLQYMAAKLGIVSQMDLAQAIRARTSKSLGVVLWILTELAIMATDIAEVIGAAIALYLLFNIPLVIAVFVTVLDVLVLLLLTKIGFRKIEAIVVCLIIVILAVFVYQVALSNPDWGGVIKGLVPTADTFSGSKSVAGMTPLSGALGIIGATVMPHNLYLHSAVSQTRKVDHDDEEDIARTVKFSAWDSNIQLSFAFVVNSLLLIMGVAVFKTGAVKDPSFFGLYQALSNTSMLSNGVLIAVAKSGVLSVLFAVALLASGQNSTITGTLTGQVIMEGFVHMRMPLWLRRLVTRLISVIPVLICVVLTSGKSAIAEHTALNNLMNNSQVFLAFALPFSMLPLLMMTNSEVEMGKRFKNSLWVKVLGWFSVIALTLLNLKGLPDSILGFFGDNPSAAEQSLSSIIANILIIAILALLAWTIYDLYRGNKRYAAKLAAHQTESEAK</sequence>
<feature type="transmembrane region" description="Helical" evidence="6">
    <location>
        <begin position="229"/>
        <end position="247"/>
    </location>
</feature>
<keyword evidence="6" id="KW-1003">Cell membrane</keyword>
<dbReference type="GO" id="GO:0005886">
    <property type="term" value="C:plasma membrane"/>
    <property type="evidence" value="ECO:0007669"/>
    <property type="project" value="UniProtKB-SubCell"/>
</dbReference>
<feature type="transmembrane region" description="Helical" evidence="6">
    <location>
        <begin position="38"/>
        <end position="57"/>
    </location>
</feature>
<feature type="transmembrane region" description="Helical" evidence="6">
    <location>
        <begin position="377"/>
        <end position="395"/>
    </location>
</feature>
<keyword evidence="6" id="KW-0406">Ion transport</keyword>
<comment type="subcellular location">
    <subcellularLocation>
        <location evidence="6">Cell membrane</location>
        <topology evidence="6">Multi-pass membrane protein</topology>
    </subcellularLocation>
    <subcellularLocation>
        <location evidence="1">Membrane</location>
        <topology evidence="1">Multi-pass membrane protein</topology>
    </subcellularLocation>
</comment>
<dbReference type="PANTHER" id="PTHR11706">
    <property type="entry name" value="SOLUTE CARRIER PROTEIN FAMILY 11 MEMBER"/>
    <property type="match status" value="1"/>
</dbReference>
<feature type="transmembrane region" description="Helical" evidence="6">
    <location>
        <begin position="152"/>
        <end position="170"/>
    </location>
</feature>
<keyword evidence="5 6" id="KW-0472">Membrane</keyword>
<feature type="transmembrane region" description="Helical" evidence="6">
    <location>
        <begin position="446"/>
        <end position="464"/>
    </location>
</feature>
<feature type="transmembrane region" description="Helical" evidence="6">
    <location>
        <begin position="116"/>
        <end position="146"/>
    </location>
</feature>
<dbReference type="PANTHER" id="PTHR11706:SF33">
    <property type="entry name" value="NATURAL RESISTANCE-ASSOCIATED MACROPHAGE PROTEIN 2"/>
    <property type="match status" value="1"/>
</dbReference>
<feature type="transmembrane region" description="Helical" evidence="6">
    <location>
        <begin position="484"/>
        <end position="507"/>
    </location>
</feature>
<dbReference type="NCBIfam" id="TIGR01197">
    <property type="entry name" value="nramp"/>
    <property type="match status" value="1"/>
</dbReference>
<dbReference type="PRINTS" id="PR00447">
    <property type="entry name" value="NATRESASSCMP"/>
</dbReference>
<evidence type="ECO:0000256" key="4">
    <source>
        <dbReference type="ARBA" id="ARBA00022989"/>
    </source>
</evidence>
<evidence type="ECO:0000313" key="7">
    <source>
        <dbReference type="EMBL" id="KZU97718.1"/>
    </source>
</evidence>
<comment type="caution">
    <text evidence="7">The sequence shown here is derived from an EMBL/GenBank/DDBJ whole genome shotgun (WGS) entry which is preliminary data.</text>
</comment>
<reference evidence="7 8" key="1">
    <citation type="submission" date="2016-03" db="EMBL/GenBank/DDBJ databases">
        <title>Comparative genomics of 54 Lactobacillus plantarum strains reveals genomic uncoupling from niche constraints.</title>
        <authorList>
            <person name="Martino M.E."/>
        </authorList>
    </citation>
    <scope>NUCLEOTIDE SEQUENCE [LARGE SCALE GENOMIC DNA]</scope>
    <source>
        <strain evidence="7 8">19.1</strain>
    </source>
</reference>
<dbReference type="NCBIfam" id="NF001923">
    <property type="entry name" value="PRK00701.1"/>
    <property type="match status" value="1"/>
</dbReference>
<evidence type="ECO:0000313" key="8">
    <source>
        <dbReference type="Proteomes" id="UP000076882"/>
    </source>
</evidence>
<name>A0A0R2GGP0_LACPN</name>
<evidence type="ECO:0000256" key="3">
    <source>
        <dbReference type="ARBA" id="ARBA00022692"/>
    </source>
</evidence>
<accession>A0A0R2GGP0</accession>